<dbReference type="SMART" id="SM00387">
    <property type="entry name" value="HATPase_c"/>
    <property type="match status" value="1"/>
</dbReference>
<gene>
    <name evidence="11" type="ORF">Afil01_09670</name>
</gene>
<organism evidence="11 12">
    <name type="scientific">Actinorhabdospora filicis</name>
    <dbReference type="NCBI Taxonomy" id="1785913"/>
    <lineage>
        <taxon>Bacteria</taxon>
        <taxon>Bacillati</taxon>
        <taxon>Actinomycetota</taxon>
        <taxon>Actinomycetes</taxon>
        <taxon>Micromonosporales</taxon>
        <taxon>Micromonosporaceae</taxon>
        <taxon>Actinorhabdospora</taxon>
    </lineage>
</organism>
<accession>A0A9W6W900</accession>
<dbReference type="EMBL" id="BSTX01000001">
    <property type="protein sequence ID" value="GLZ76160.1"/>
    <property type="molecule type" value="Genomic_DNA"/>
</dbReference>
<evidence type="ECO:0000256" key="6">
    <source>
        <dbReference type="ARBA" id="ARBA00022777"/>
    </source>
</evidence>
<keyword evidence="12" id="KW-1185">Reference proteome</keyword>
<reference evidence="11" key="1">
    <citation type="submission" date="2023-03" db="EMBL/GenBank/DDBJ databases">
        <title>Actinorhabdospora filicis NBRC 111898.</title>
        <authorList>
            <person name="Ichikawa N."/>
            <person name="Sato H."/>
            <person name="Tonouchi N."/>
        </authorList>
    </citation>
    <scope>NUCLEOTIDE SEQUENCE</scope>
    <source>
        <strain evidence="11">NBRC 111898</strain>
    </source>
</reference>
<keyword evidence="6" id="KW-0418">Kinase</keyword>
<dbReference type="AlphaFoldDB" id="A0A9W6W900"/>
<dbReference type="Gene3D" id="3.30.565.10">
    <property type="entry name" value="Histidine kinase-like ATPase, C-terminal domain"/>
    <property type="match status" value="1"/>
</dbReference>
<dbReference type="GO" id="GO:0005886">
    <property type="term" value="C:plasma membrane"/>
    <property type="evidence" value="ECO:0007669"/>
    <property type="project" value="TreeGrafter"/>
</dbReference>
<keyword evidence="3" id="KW-0597">Phosphoprotein</keyword>
<evidence type="ECO:0000313" key="11">
    <source>
        <dbReference type="EMBL" id="GLZ76160.1"/>
    </source>
</evidence>
<dbReference type="GO" id="GO:0004673">
    <property type="term" value="F:protein histidine kinase activity"/>
    <property type="evidence" value="ECO:0007669"/>
    <property type="project" value="UniProtKB-EC"/>
</dbReference>
<evidence type="ECO:0000256" key="7">
    <source>
        <dbReference type="ARBA" id="ARBA00022989"/>
    </source>
</evidence>
<evidence type="ECO:0000256" key="9">
    <source>
        <dbReference type="SAM" id="Phobius"/>
    </source>
</evidence>
<keyword evidence="7 9" id="KW-1133">Transmembrane helix</keyword>
<evidence type="ECO:0000256" key="5">
    <source>
        <dbReference type="ARBA" id="ARBA00022692"/>
    </source>
</evidence>
<dbReference type="SUPFAM" id="SSF55874">
    <property type="entry name" value="ATPase domain of HSP90 chaperone/DNA topoisomerase II/histidine kinase"/>
    <property type="match status" value="1"/>
</dbReference>
<comment type="catalytic activity">
    <reaction evidence="1">
        <text>ATP + protein L-histidine = ADP + protein N-phospho-L-histidine.</text>
        <dbReference type="EC" id="2.7.13.3"/>
    </reaction>
</comment>
<dbReference type="InterPro" id="IPR036890">
    <property type="entry name" value="HATPase_C_sf"/>
</dbReference>
<name>A0A9W6W900_9ACTN</name>
<evidence type="ECO:0000259" key="10">
    <source>
        <dbReference type="PROSITE" id="PS50109"/>
    </source>
</evidence>
<dbReference type="EC" id="2.7.13.3" evidence="2"/>
<dbReference type="Pfam" id="PF02518">
    <property type="entry name" value="HATPase_c"/>
    <property type="match status" value="1"/>
</dbReference>
<keyword evidence="9" id="KW-0472">Membrane</keyword>
<feature type="region of interest" description="Disordered" evidence="8">
    <location>
        <begin position="650"/>
        <end position="678"/>
    </location>
</feature>
<evidence type="ECO:0000256" key="8">
    <source>
        <dbReference type="SAM" id="MobiDB-lite"/>
    </source>
</evidence>
<evidence type="ECO:0000256" key="4">
    <source>
        <dbReference type="ARBA" id="ARBA00022679"/>
    </source>
</evidence>
<evidence type="ECO:0000256" key="3">
    <source>
        <dbReference type="ARBA" id="ARBA00022553"/>
    </source>
</evidence>
<evidence type="ECO:0000313" key="12">
    <source>
        <dbReference type="Proteomes" id="UP001165079"/>
    </source>
</evidence>
<evidence type="ECO:0000256" key="1">
    <source>
        <dbReference type="ARBA" id="ARBA00000085"/>
    </source>
</evidence>
<dbReference type="PANTHER" id="PTHR45436">
    <property type="entry name" value="SENSOR HISTIDINE KINASE YKOH"/>
    <property type="match status" value="1"/>
</dbReference>
<feature type="domain" description="Histidine kinase" evidence="10">
    <location>
        <begin position="525"/>
        <end position="630"/>
    </location>
</feature>
<dbReference type="InterPro" id="IPR003594">
    <property type="entry name" value="HATPase_dom"/>
</dbReference>
<keyword evidence="4" id="KW-0808">Transferase</keyword>
<dbReference type="PROSITE" id="PS50109">
    <property type="entry name" value="HIS_KIN"/>
    <property type="match status" value="1"/>
</dbReference>
<comment type="caution">
    <text evidence="11">The sequence shown here is derived from an EMBL/GenBank/DDBJ whole genome shotgun (WGS) entry which is preliminary data.</text>
</comment>
<dbReference type="InterPro" id="IPR050428">
    <property type="entry name" value="TCS_sensor_his_kinase"/>
</dbReference>
<dbReference type="Pfam" id="PF08376">
    <property type="entry name" value="NIT"/>
    <property type="match status" value="1"/>
</dbReference>
<evidence type="ECO:0000256" key="2">
    <source>
        <dbReference type="ARBA" id="ARBA00012438"/>
    </source>
</evidence>
<protein>
    <recommendedName>
        <fullName evidence="2">histidine kinase</fullName>
        <ecNumber evidence="2">2.7.13.3</ecNumber>
    </recommendedName>
</protein>
<dbReference type="PANTHER" id="PTHR45436:SF5">
    <property type="entry name" value="SENSOR HISTIDINE KINASE TRCS"/>
    <property type="match status" value="1"/>
</dbReference>
<dbReference type="GO" id="GO:0000160">
    <property type="term" value="P:phosphorelay signal transduction system"/>
    <property type="evidence" value="ECO:0007669"/>
    <property type="project" value="TreeGrafter"/>
</dbReference>
<dbReference type="InterPro" id="IPR005467">
    <property type="entry name" value="His_kinase_dom"/>
</dbReference>
<dbReference type="Proteomes" id="UP001165079">
    <property type="component" value="Unassembled WGS sequence"/>
</dbReference>
<feature type="region of interest" description="Disordered" evidence="8">
    <location>
        <begin position="832"/>
        <end position="871"/>
    </location>
</feature>
<dbReference type="InterPro" id="IPR013587">
    <property type="entry name" value="Nitrate/nitrite_sensing"/>
</dbReference>
<sequence>MQSVRVQLMLPIVIALVGLVALGTIQVRNALVEASDADRAEVLANLAGKTSSVVQELQREANETLAFNQRNGVGKPLLDAQRARTDKAITDFKSAGERASTAAPDLRGSLTSAQSGLLQLDTARGDAISTESNSRTSGLDSYNKIAVQILRVADALPDQIANPDLAGQARATAAIATAKQFTAHELVLVRDILARGEYNPGKLSVIADVIGQTTGRISEFYRYAHPVIRTTYDTIADSVDWRTVQEYQQTILKGLDPGEVAWKAISTESWTVAMSNTLLRLYYVELDVTSWMEDSANELTVSAEQRAIATGAIALGVTVVTLTIAIMFAVRTSRRLRRLRSNALTVADQSLPGAVADVAAAGNSDEVGRRLRDAMEAAPMAHGRTDDEIGQVAVAFDAVHEQALRLAADQSLLRLDVEALFIALARRGQSLVQRQLRLLDEFEEAETDPDVLARLFALDHLAARMRRNEENLLVLAGGDPGRRYTSPEPVASVIRAAAGEIEDYTRVEIEGAGDVPISAHAVGDLVHLLAELLENAAVFSPPTSQVRVTIRRSVNDLAISIADEGIGMPAEQLESANERLREPSALTSATAGTMGLLVVARLAARRDIEVQLHSTAGKGTLAMVRVPDSMIAAGRSIMDDDFDALPEPPTATAVPLPARNRPMPVAGRPPGKVTDAGGRPRAIAAAPEPRPVVVPERRPAAAPEPAPFQPTLPRQRVSEPIAMSDKPAIVPMAGWFRPTTGSGDMPSVAPGALEWRATPGDSAYAQVQKVLAEPAPATAAAATGGLPQRRPGARLLPGSIDEHLPTGPRVVASAAEITGGIDPDEIRARLSGLASGTAAGREDDPIGGRFASSTTQLRNNPHPPSRRTDQR</sequence>
<keyword evidence="5 9" id="KW-0812">Transmembrane</keyword>
<proteinExistence type="predicted"/>
<feature type="transmembrane region" description="Helical" evidence="9">
    <location>
        <begin position="307"/>
        <end position="330"/>
    </location>
</feature>